<feature type="compositionally biased region" description="Basic and acidic residues" evidence="1">
    <location>
        <begin position="831"/>
        <end position="846"/>
    </location>
</feature>
<feature type="region of interest" description="Disordered" evidence="1">
    <location>
        <begin position="826"/>
        <end position="846"/>
    </location>
</feature>
<dbReference type="Proteomes" id="UP000235392">
    <property type="component" value="Unassembled WGS sequence"/>
</dbReference>
<evidence type="ECO:0000256" key="1">
    <source>
        <dbReference type="SAM" id="MobiDB-lite"/>
    </source>
</evidence>
<proteinExistence type="predicted"/>
<accession>A0A2N5V4R8</accession>
<name>A0A2N5V4R8_9BASI</name>
<evidence type="ECO:0000313" key="3">
    <source>
        <dbReference type="Proteomes" id="UP000235392"/>
    </source>
</evidence>
<dbReference type="PANTHER" id="PTHR31912:SF34">
    <property type="entry name" value="NOTOCHORD-RELATED PROTEIN"/>
    <property type="match status" value="1"/>
</dbReference>
<dbReference type="PANTHER" id="PTHR31912">
    <property type="entry name" value="IP13529P"/>
    <property type="match status" value="1"/>
</dbReference>
<protein>
    <submittedName>
        <fullName evidence="2">Uncharacterized protein</fullName>
    </submittedName>
</protein>
<dbReference type="EMBL" id="PGCI01000052">
    <property type="protein sequence ID" value="PLW44975.1"/>
    <property type="molecule type" value="Genomic_DNA"/>
</dbReference>
<gene>
    <name evidence="2" type="ORF">PCASD_06919</name>
</gene>
<comment type="caution">
    <text evidence="2">The sequence shown here is derived from an EMBL/GenBank/DDBJ whole genome shotgun (WGS) entry which is preliminary data.</text>
</comment>
<reference evidence="2 3" key="1">
    <citation type="submission" date="2017-11" db="EMBL/GenBank/DDBJ databases">
        <title>De novo assembly and phasing of dikaryotic genomes from two isolates of Puccinia coronata f. sp. avenae, the causal agent of oat crown rust.</title>
        <authorList>
            <person name="Miller M.E."/>
            <person name="Zhang Y."/>
            <person name="Omidvar V."/>
            <person name="Sperschneider J."/>
            <person name="Schwessinger B."/>
            <person name="Raley C."/>
            <person name="Palmer J.M."/>
            <person name="Garnica D."/>
            <person name="Upadhyaya N."/>
            <person name="Rathjen J."/>
            <person name="Taylor J.M."/>
            <person name="Park R.F."/>
            <person name="Dodds P.N."/>
            <person name="Hirsch C.D."/>
            <person name="Kianian S.F."/>
            <person name="Figueroa M."/>
        </authorList>
    </citation>
    <scope>NUCLEOTIDE SEQUENCE [LARGE SCALE GENOMIC DNA]</scope>
    <source>
        <strain evidence="2">12SD80</strain>
    </source>
</reference>
<evidence type="ECO:0000313" key="2">
    <source>
        <dbReference type="EMBL" id="PLW44975.1"/>
    </source>
</evidence>
<dbReference type="AlphaFoldDB" id="A0A2N5V4R8"/>
<organism evidence="2 3">
    <name type="scientific">Puccinia coronata f. sp. avenae</name>
    <dbReference type="NCBI Taxonomy" id="200324"/>
    <lineage>
        <taxon>Eukaryota</taxon>
        <taxon>Fungi</taxon>
        <taxon>Dikarya</taxon>
        <taxon>Basidiomycota</taxon>
        <taxon>Pucciniomycotina</taxon>
        <taxon>Pucciniomycetes</taxon>
        <taxon>Pucciniales</taxon>
        <taxon>Pucciniaceae</taxon>
        <taxon>Puccinia</taxon>
    </lineage>
</organism>
<sequence>MQPWEMAMPCVVTELTNDKIFDSIGLQNATASNAAAGEAAPQAFEEVDPEDYTLFDSAENQADSNDDYIDWEDYLFEAITQFSAEPPPPNLAKRHRVIHATDPWVADDGLELREITSVFQRKCHSLSVAQLLWQEIVNPNELKPDLRAPMAKNEGKHFYLFEPVQLKSGEIFVPIFFCMENHILRSKCVAPQFLPHACLGSGSLQIPGGLAFDSDLMVPINVDQFDLIYSEINMGSDGRLKTMCSNQIWATLQADFPMHAKVTNTFVPNVCLNPCRMCALHISNMQEKRKQQYVQSFLHIDKSGDHCPIPSRHWEDIKAHTHELWQIGQDGVKSHFEDAEKLKGVWDNTNCQFVAMLREVNADELPRQVSSLLWDYKQQLFNPLLHLKGFDGCKNTPVEVLHVFLLGVVKYMTQDFMKSLKLDQLAEVLAAWEAFDVKALNISSIPARYLSAHFKSLIGKDYKIILQTAPFVLFRFMTDSQRAWWNSLCTLGTFIFQTRIPNMTNYLADLRKHINIFLWNSIHHSAQWVNKPNFHVLLHLPESILRFGPASLFSTENFESFNGLLRKASVNSNRLHPGRDLALTFLNFEAHCLILLGSCIWNPQTHANTIAGNDVVHLFKTNGCIKKSMGYNPSLLAASHTFPSPIQLPLTLEAKKSILAELELLPDSQVLQVASLRLSPWDIVAKGYFVLIANGGQTSNPAIAQVQSLWKVQQPSQTSYFVCARVFVRGEISDFYKMRILQGTKSYCYYSVSSITNRGPHKTPGKAAPSAQMIVHASDHVFILNSAALQSLVSHRQLAAVELPPISALSWQTSVTHGIGQWAAGVKARQTRKEQSAEKKQNPLPL</sequence>